<organism evidence="9 10">
    <name type="scientific">Candidatus Enterococcus moelleringii</name>
    <dbReference type="NCBI Taxonomy" id="2815325"/>
    <lineage>
        <taxon>Bacteria</taxon>
        <taxon>Bacillati</taxon>
        <taxon>Bacillota</taxon>
        <taxon>Bacilli</taxon>
        <taxon>Lactobacillales</taxon>
        <taxon>Enterococcaceae</taxon>
        <taxon>Enterococcus</taxon>
    </lineage>
</organism>
<dbReference type="SUPFAM" id="SSF55804">
    <property type="entry name" value="Phoshotransferase/anion transport protein"/>
    <property type="match status" value="1"/>
</dbReference>
<reference evidence="9 10" key="1">
    <citation type="submission" date="2021-03" db="EMBL/GenBank/DDBJ databases">
        <title>Enterococcal diversity collection.</title>
        <authorList>
            <person name="Gilmore M.S."/>
            <person name="Schwartzman J."/>
            <person name="Van Tyne D."/>
            <person name="Martin M."/>
            <person name="Earl A.M."/>
            <person name="Manson A.L."/>
            <person name="Straub T."/>
            <person name="Salamzade R."/>
            <person name="Saavedra J."/>
            <person name="Lebreton F."/>
            <person name="Prichula J."/>
            <person name="Schaufler K."/>
            <person name="Gaca A."/>
            <person name="Sgardioli B."/>
            <person name="Wagenaar J."/>
            <person name="Strong T."/>
        </authorList>
    </citation>
    <scope>NUCLEOTIDE SEQUENCE [LARGE SCALE GENOMIC DNA]</scope>
    <source>
        <strain evidence="9 10">669A</strain>
    </source>
</reference>
<dbReference type="Proteomes" id="UP000664601">
    <property type="component" value="Unassembled WGS sequence"/>
</dbReference>
<accession>A0ABS3LBH6</accession>
<evidence type="ECO:0000259" key="6">
    <source>
        <dbReference type="PROSITE" id="PS51094"/>
    </source>
</evidence>
<keyword evidence="4" id="KW-0010">Activator</keyword>
<dbReference type="InterPro" id="IPR007737">
    <property type="entry name" value="Mga_HTH"/>
</dbReference>
<feature type="domain" description="PTS EIIB type-2" evidence="7">
    <location>
        <begin position="404"/>
        <end position="492"/>
    </location>
</feature>
<dbReference type="Gene3D" id="3.40.50.2300">
    <property type="match status" value="1"/>
</dbReference>
<dbReference type="Pfam" id="PF00359">
    <property type="entry name" value="PTS_EIIA_2"/>
    <property type="match status" value="1"/>
</dbReference>
<dbReference type="PANTHER" id="PTHR30185">
    <property type="entry name" value="CRYPTIC BETA-GLUCOSIDE BGL OPERON ANTITERMINATOR"/>
    <property type="match status" value="1"/>
</dbReference>
<dbReference type="InterPro" id="IPR050661">
    <property type="entry name" value="BglG_antiterminators"/>
</dbReference>
<proteinExistence type="predicted"/>
<dbReference type="SUPFAM" id="SSF52794">
    <property type="entry name" value="PTS system IIB component-like"/>
    <property type="match status" value="1"/>
</dbReference>
<keyword evidence="1" id="KW-0808">Transferase</keyword>
<dbReference type="PANTHER" id="PTHR30185:SF18">
    <property type="entry name" value="TRANSCRIPTIONAL REGULATOR MTLR"/>
    <property type="match status" value="1"/>
</dbReference>
<dbReference type="Gene3D" id="1.10.1790.10">
    <property type="entry name" value="PRD domain"/>
    <property type="match status" value="1"/>
</dbReference>
<keyword evidence="2" id="KW-0677">Repeat</keyword>
<dbReference type="PROSITE" id="PS51094">
    <property type="entry name" value="PTS_EIIA_TYPE_2"/>
    <property type="match status" value="1"/>
</dbReference>
<gene>
    <name evidence="9" type="ORF">JZO70_09625</name>
</gene>
<feature type="domain" description="PTS EIIA type-2" evidence="6">
    <location>
        <begin position="548"/>
        <end position="691"/>
    </location>
</feature>
<evidence type="ECO:0000313" key="10">
    <source>
        <dbReference type="Proteomes" id="UP000664601"/>
    </source>
</evidence>
<evidence type="ECO:0000256" key="2">
    <source>
        <dbReference type="ARBA" id="ARBA00022737"/>
    </source>
</evidence>
<dbReference type="Pfam" id="PF00874">
    <property type="entry name" value="PRD"/>
    <property type="match status" value="1"/>
</dbReference>
<dbReference type="Pfam" id="PF08279">
    <property type="entry name" value="HTH_11"/>
    <property type="match status" value="1"/>
</dbReference>
<dbReference type="RefSeq" id="WP_207673348.1">
    <property type="nucleotide sequence ID" value="NZ_JAFREM010000015.1"/>
</dbReference>
<dbReference type="InterPro" id="IPR002178">
    <property type="entry name" value="PTS_EIIA_type-2_dom"/>
</dbReference>
<dbReference type="Pfam" id="PF05043">
    <property type="entry name" value="Mga"/>
    <property type="match status" value="1"/>
</dbReference>
<dbReference type="EMBL" id="JAFREM010000015">
    <property type="protein sequence ID" value="MBO1306420.1"/>
    <property type="molecule type" value="Genomic_DNA"/>
</dbReference>
<evidence type="ECO:0000259" key="8">
    <source>
        <dbReference type="PROSITE" id="PS51372"/>
    </source>
</evidence>
<evidence type="ECO:0000259" key="7">
    <source>
        <dbReference type="PROSITE" id="PS51099"/>
    </source>
</evidence>
<dbReference type="Gene3D" id="3.40.930.10">
    <property type="entry name" value="Mannitol-specific EII, Chain A"/>
    <property type="match status" value="1"/>
</dbReference>
<evidence type="ECO:0000256" key="3">
    <source>
        <dbReference type="ARBA" id="ARBA00023015"/>
    </source>
</evidence>
<dbReference type="InterPro" id="IPR036388">
    <property type="entry name" value="WH-like_DNA-bd_sf"/>
</dbReference>
<evidence type="ECO:0000256" key="1">
    <source>
        <dbReference type="ARBA" id="ARBA00022679"/>
    </source>
</evidence>
<keyword evidence="3" id="KW-0805">Transcription regulation</keyword>
<dbReference type="PROSITE" id="PS51372">
    <property type="entry name" value="PRD_2"/>
    <property type="match status" value="1"/>
</dbReference>
<keyword evidence="5" id="KW-0804">Transcription</keyword>
<dbReference type="InterPro" id="IPR013011">
    <property type="entry name" value="PTS_EIIB_2"/>
</dbReference>
<dbReference type="InterPro" id="IPR036634">
    <property type="entry name" value="PRD_sf"/>
</dbReference>
<feature type="domain" description="PRD" evidence="8">
    <location>
        <begin position="291"/>
        <end position="399"/>
    </location>
</feature>
<dbReference type="InterPro" id="IPR013196">
    <property type="entry name" value="HTH_11"/>
</dbReference>
<evidence type="ECO:0000256" key="4">
    <source>
        <dbReference type="ARBA" id="ARBA00023159"/>
    </source>
</evidence>
<dbReference type="SUPFAM" id="SSF63520">
    <property type="entry name" value="PTS-regulatory domain, PRD"/>
    <property type="match status" value="1"/>
</dbReference>
<evidence type="ECO:0000313" key="9">
    <source>
        <dbReference type="EMBL" id="MBO1306420.1"/>
    </source>
</evidence>
<keyword evidence="10" id="KW-1185">Reference proteome</keyword>
<dbReference type="InterPro" id="IPR036095">
    <property type="entry name" value="PTS_EIIB-like_sf"/>
</dbReference>
<dbReference type="CDD" id="cd05568">
    <property type="entry name" value="PTS_IIB_bgl_like"/>
    <property type="match status" value="1"/>
</dbReference>
<dbReference type="InterPro" id="IPR016152">
    <property type="entry name" value="PTrfase/Anion_transptr"/>
</dbReference>
<dbReference type="PROSITE" id="PS51099">
    <property type="entry name" value="PTS_EIIB_TYPE_2"/>
    <property type="match status" value="1"/>
</dbReference>
<sequence length="694" mass="80416">MKDRTRTILKLFITTEYPLDLQALEEKFHISARTIRNELKEINEFLVNEKLPEIENVRKKGYQLVLTKEQLNRLNEFTKKVDTPDYLERENRIFDLILAFSLGKRPVFLYQKEEEYVISKSTLDEDMRRVRATLQSYGIEVLSIPKQGIVLRGAERSIRTMIYDIINHTVGMIDPAKEQFSSLNRSILDRYIPIQLLQKLDQLHDQSVSSVEDNIYRNQLIVFTAVWLSRYMRQDLIASTTWEVVDTPQSEIRDYVNAICETFAIRPPEIEIKYIVFMLNTFNSRDMHNSIEWVQAQLLSIQMIQFVEKQTKIPFSRKEEVLQEGLYKHIAGLINRVRNDVQIVNPLKENIQKNYGNIYTAIHQFTPEIEKWTIKKLSDDEIAFLTIHFSTSVSAINQDLHYVYKAVVICNHGMATGKLLSENLKELFNIEVLAVLSSREIDLIEKLDVDLVFSTVQVTYDKKPLLELDPIIKEESKKRIQHFLNENSKYKRLINNSNDSTRLFYSLIDIIEKSQGKVNGEIYKELELIFDQNHLVINKKEIQPMLKDVLKDSAILLNQPVADWEEAIENVAEPLLKEAVIEKSYVQAMIDSVKEFGPYIVIGKHIALAHARPEDGVNKLGLSVATLKEPIEFGNDLNDPVKIVFCLAAVDSFSHLNIMKGLVELINDEDKIDRLSEYTDIEEFKAALFSEPGN</sequence>
<evidence type="ECO:0000256" key="5">
    <source>
        <dbReference type="ARBA" id="ARBA00023163"/>
    </source>
</evidence>
<dbReference type="CDD" id="cd00211">
    <property type="entry name" value="PTS_IIA_fru"/>
    <property type="match status" value="1"/>
</dbReference>
<dbReference type="InterPro" id="IPR011608">
    <property type="entry name" value="PRD"/>
</dbReference>
<protein>
    <submittedName>
        <fullName evidence="9">BglG family transcription antiterminator</fullName>
    </submittedName>
</protein>
<name>A0ABS3LBH6_9ENTE</name>
<dbReference type="Gene3D" id="1.10.10.10">
    <property type="entry name" value="Winged helix-like DNA-binding domain superfamily/Winged helix DNA-binding domain"/>
    <property type="match status" value="1"/>
</dbReference>
<comment type="caution">
    <text evidence="9">The sequence shown here is derived from an EMBL/GenBank/DDBJ whole genome shotgun (WGS) entry which is preliminary data.</text>
</comment>